<evidence type="ECO:0000313" key="2">
    <source>
        <dbReference type="EMBL" id="EXJ84673.1"/>
    </source>
</evidence>
<dbReference type="EMBL" id="AMGY01000004">
    <property type="protein sequence ID" value="EXJ84673.1"/>
    <property type="molecule type" value="Genomic_DNA"/>
</dbReference>
<comment type="caution">
    <text evidence="2">The sequence shown here is derived from an EMBL/GenBank/DDBJ whole genome shotgun (WGS) entry which is preliminary data.</text>
</comment>
<keyword evidence="3" id="KW-1185">Reference proteome</keyword>
<feature type="region of interest" description="Disordered" evidence="1">
    <location>
        <begin position="213"/>
        <end position="235"/>
    </location>
</feature>
<dbReference type="RefSeq" id="XP_007733658.1">
    <property type="nucleotide sequence ID" value="XM_007735468.1"/>
</dbReference>
<name>W9XWR2_9EURO</name>
<reference evidence="2 3" key="1">
    <citation type="submission" date="2013-03" db="EMBL/GenBank/DDBJ databases">
        <title>The Genome Sequence of Capronia epimyces CBS 606.96.</title>
        <authorList>
            <consortium name="The Broad Institute Genomics Platform"/>
            <person name="Cuomo C."/>
            <person name="de Hoog S."/>
            <person name="Gorbushina A."/>
            <person name="Walker B."/>
            <person name="Young S.K."/>
            <person name="Zeng Q."/>
            <person name="Gargeya S."/>
            <person name="Fitzgerald M."/>
            <person name="Haas B."/>
            <person name="Abouelleil A."/>
            <person name="Allen A.W."/>
            <person name="Alvarado L."/>
            <person name="Arachchi H.M."/>
            <person name="Berlin A.M."/>
            <person name="Chapman S.B."/>
            <person name="Gainer-Dewar J."/>
            <person name="Goldberg J."/>
            <person name="Griggs A."/>
            <person name="Gujja S."/>
            <person name="Hansen M."/>
            <person name="Howarth C."/>
            <person name="Imamovic A."/>
            <person name="Ireland A."/>
            <person name="Larimer J."/>
            <person name="McCowan C."/>
            <person name="Murphy C."/>
            <person name="Pearson M."/>
            <person name="Poon T.W."/>
            <person name="Priest M."/>
            <person name="Roberts A."/>
            <person name="Saif S."/>
            <person name="Shea T."/>
            <person name="Sisk P."/>
            <person name="Sykes S."/>
            <person name="Wortman J."/>
            <person name="Nusbaum C."/>
            <person name="Birren B."/>
        </authorList>
    </citation>
    <scope>NUCLEOTIDE SEQUENCE [LARGE SCALE GENOMIC DNA]</scope>
    <source>
        <strain evidence="2 3">CBS 606.96</strain>
    </source>
</reference>
<gene>
    <name evidence="2" type="ORF">A1O3_05343</name>
</gene>
<dbReference type="HOGENOM" id="CLU_652111_0_0_1"/>
<dbReference type="Gene3D" id="2.70.50.70">
    <property type="match status" value="1"/>
</dbReference>
<accession>W9XWR2</accession>
<organism evidence="2 3">
    <name type="scientific">Capronia epimyces CBS 606.96</name>
    <dbReference type="NCBI Taxonomy" id="1182542"/>
    <lineage>
        <taxon>Eukaryota</taxon>
        <taxon>Fungi</taxon>
        <taxon>Dikarya</taxon>
        <taxon>Ascomycota</taxon>
        <taxon>Pezizomycotina</taxon>
        <taxon>Eurotiomycetes</taxon>
        <taxon>Chaetothyriomycetidae</taxon>
        <taxon>Chaetothyriales</taxon>
        <taxon>Herpotrichiellaceae</taxon>
        <taxon>Capronia</taxon>
    </lineage>
</organism>
<dbReference type="GeneID" id="19169458"/>
<dbReference type="PANTHER" id="PTHR36182:SF1">
    <property type="entry name" value="PROTEIN, PUTATIVE (AFU_ORTHOLOGUE AFUA_6G10930)-RELATED"/>
    <property type="match status" value="1"/>
</dbReference>
<evidence type="ECO:0000313" key="3">
    <source>
        <dbReference type="Proteomes" id="UP000019478"/>
    </source>
</evidence>
<sequence>MQLSWPYPLRSPLDPDVPYYDKDYSMTSPLLADGSDFSCKHYQQNYTDTNVTKATYVAGGTYDMWVNGTATHDGGSCQLSLSYDNGVTFKVIKSIIGGCPLPRTYSFTVPSYAPSSDTALFSWTWFNLVGNREMYQNCARVQIVSNPAQKYRRTPFKRQASIDDLPDIFTCNIGNDCQTIEGAEIVFPNPGSDVVYGQDEITAAAGPGYTISGSTTSSTSDSTSAVTSASAGLTDSPATTSTLGLTTEATTTTGTGPGIFHGNGYGDIDGALDNNHRPYIDVVVVINIVGGDKHANHLCHPHLYDFFIFIFTHANFILHHDYVYIFVHLYLFYVYGHRYGYGYGYGYSYVYSCVYSCVNSYSYAYLYIYSNIYPYIHIHDHKHKHVDLYVRIHLHLYIYIHVHVRTHVHVGTNNVLRPRYF</sequence>
<dbReference type="PANTHER" id="PTHR36182">
    <property type="entry name" value="PROTEIN, PUTATIVE (AFU_ORTHOLOGUE AFUA_6G10930)-RELATED"/>
    <property type="match status" value="1"/>
</dbReference>
<dbReference type="STRING" id="1182542.W9XWR2"/>
<dbReference type="eggNOG" id="ENOG502RZYG">
    <property type="taxonomic scope" value="Eukaryota"/>
</dbReference>
<dbReference type="Proteomes" id="UP000019478">
    <property type="component" value="Unassembled WGS sequence"/>
</dbReference>
<dbReference type="AlphaFoldDB" id="W9XWR2"/>
<evidence type="ECO:0000256" key="1">
    <source>
        <dbReference type="SAM" id="MobiDB-lite"/>
    </source>
</evidence>
<dbReference type="OrthoDB" id="2342176at2759"/>
<proteinExistence type="predicted"/>
<protein>
    <submittedName>
        <fullName evidence="2">Uncharacterized protein</fullName>
    </submittedName>
</protein>